<name>A0ABW9IYN0_STRGJ</name>
<gene>
    <name evidence="3" type="ORF">ACKI1S_44350</name>
</gene>
<evidence type="ECO:0000313" key="3">
    <source>
        <dbReference type="EMBL" id="MFM9653117.1"/>
    </source>
</evidence>
<evidence type="ECO:0000256" key="1">
    <source>
        <dbReference type="SAM" id="MobiDB-lite"/>
    </source>
</evidence>
<keyword evidence="2" id="KW-0472">Membrane</keyword>
<comment type="caution">
    <text evidence="3">The sequence shown here is derived from an EMBL/GenBank/DDBJ whole genome shotgun (WGS) entry which is preliminary data.</text>
</comment>
<protein>
    <submittedName>
        <fullName evidence="3">DUF2637 domain-containing protein</fullName>
    </submittedName>
</protein>
<feature type="transmembrane region" description="Helical" evidence="2">
    <location>
        <begin position="30"/>
        <end position="50"/>
    </location>
</feature>
<sequence length="405" mass="43553">MKWFSGSPRDRAKPAADISVPPLSKWERRAAALIAFGGAAVGGLGFYASFDAVSAKAVEWGFDEPWVLPTAIDSAIPVFTGAYLLLIRMGMGLAWARLIPWALSLVTCALNVAAGDSLWAKVAHGAMSLLWVAVSEIAAHIYAVRIGAATGKKMDKVRRARWILSLGPTFLLWRRMKLWELRSYDEVLQLEQQRIVYQALLRGRFGRAWRRKAPVESLLPLRLVNAGVPLAESAPAGLRSAGIKPSGIFASPAEEVPMLPPPARASTPTPALAGAPATAAPAIPAALPVTTALSKPPPATATVPPRSQPQPQGQWSIPSWSTEDELYEIVKDVLDNGRREVFLPGGPLTGAEIARVLQQSEGNGRKVRQRLIKTYAAKRNVDLQPKATINQVLAAFAQPLTAVSP</sequence>
<dbReference type="Pfam" id="PF10935">
    <property type="entry name" value="DUF2637"/>
    <property type="match status" value="1"/>
</dbReference>
<accession>A0ABW9IYN0</accession>
<feature type="compositionally biased region" description="Polar residues" evidence="1">
    <location>
        <begin position="309"/>
        <end position="318"/>
    </location>
</feature>
<dbReference type="Proteomes" id="UP001631993">
    <property type="component" value="Unassembled WGS sequence"/>
</dbReference>
<dbReference type="EMBL" id="JBJVNE010000039">
    <property type="protein sequence ID" value="MFM9653117.1"/>
    <property type="molecule type" value="Genomic_DNA"/>
</dbReference>
<keyword evidence="2" id="KW-0812">Transmembrane</keyword>
<keyword evidence="2" id="KW-1133">Transmembrane helix</keyword>
<evidence type="ECO:0000256" key="2">
    <source>
        <dbReference type="SAM" id="Phobius"/>
    </source>
</evidence>
<dbReference type="RefSeq" id="WP_369277499.1">
    <property type="nucleotide sequence ID" value="NZ_JBJVMW010000045.1"/>
</dbReference>
<dbReference type="InterPro" id="IPR021235">
    <property type="entry name" value="DUF2637"/>
</dbReference>
<feature type="transmembrane region" description="Helical" evidence="2">
    <location>
        <begin position="98"/>
        <end position="120"/>
    </location>
</feature>
<reference evidence="3 4" key="1">
    <citation type="submission" date="2024-12" db="EMBL/GenBank/DDBJ databases">
        <title>Forecasting of Potato common scab and diversities of Pathogenic streptomyces spp. in china.</title>
        <authorList>
            <person name="Handique U."/>
            <person name="Wu J."/>
        </authorList>
    </citation>
    <scope>NUCLEOTIDE SEQUENCE [LARGE SCALE GENOMIC DNA]</scope>
    <source>
        <strain evidence="3 4">ZRIMU1585</strain>
    </source>
</reference>
<proteinExistence type="predicted"/>
<feature type="transmembrane region" description="Helical" evidence="2">
    <location>
        <begin position="66"/>
        <end position="86"/>
    </location>
</feature>
<evidence type="ECO:0000313" key="4">
    <source>
        <dbReference type="Proteomes" id="UP001631993"/>
    </source>
</evidence>
<keyword evidence="4" id="KW-1185">Reference proteome</keyword>
<feature type="region of interest" description="Disordered" evidence="1">
    <location>
        <begin position="294"/>
        <end position="318"/>
    </location>
</feature>
<feature type="transmembrane region" description="Helical" evidence="2">
    <location>
        <begin position="126"/>
        <end position="148"/>
    </location>
</feature>
<organism evidence="3 4">
    <name type="scientific">Streptomyces galilaeus</name>
    <dbReference type="NCBI Taxonomy" id="33899"/>
    <lineage>
        <taxon>Bacteria</taxon>
        <taxon>Bacillati</taxon>
        <taxon>Actinomycetota</taxon>
        <taxon>Actinomycetes</taxon>
        <taxon>Kitasatosporales</taxon>
        <taxon>Streptomycetaceae</taxon>
        <taxon>Streptomyces</taxon>
    </lineage>
</organism>